<gene>
    <name evidence="14" type="ORF">GBAR_LOCUS18571</name>
</gene>
<dbReference type="Pfam" id="PF01753">
    <property type="entry name" value="zf-MYND"/>
    <property type="match status" value="1"/>
</dbReference>
<evidence type="ECO:0000256" key="3">
    <source>
        <dbReference type="ARBA" id="ARBA00022723"/>
    </source>
</evidence>
<comment type="caution">
    <text evidence="14">The sequence shown here is derived from an EMBL/GenBank/DDBJ whole genome shotgun (WGS) entry which is preliminary data.</text>
</comment>
<organism evidence="14 15">
    <name type="scientific">Geodia barretti</name>
    <name type="common">Barrett's horny sponge</name>
    <dbReference type="NCBI Taxonomy" id="519541"/>
    <lineage>
        <taxon>Eukaryota</taxon>
        <taxon>Metazoa</taxon>
        <taxon>Porifera</taxon>
        <taxon>Demospongiae</taxon>
        <taxon>Heteroscleromorpha</taxon>
        <taxon>Tetractinellida</taxon>
        <taxon>Astrophorina</taxon>
        <taxon>Geodiidae</taxon>
        <taxon>Geodia</taxon>
    </lineage>
</organism>
<evidence type="ECO:0000256" key="8">
    <source>
        <dbReference type="ARBA" id="ARBA00023242"/>
    </source>
</evidence>
<dbReference type="GO" id="GO:0008270">
    <property type="term" value="F:zinc ion binding"/>
    <property type="evidence" value="ECO:0007669"/>
    <property type="project" value="UniProtKB-KW"/>
</dbReference>
<comment type="subcellular location">
    <subcellularLocation>
        <location evidence="1">Nucleus</location>
    </subcellularLocation>
</comment>
<dbReference type="PROSITE" id="PS50865">
    <property type="entry name" value="ZF_MYND_2"/>
    <property type="match status" value="1"/>
</dbReference>
<dbReference type="PRINTS" id="PR01875">
    <property type="entry name" value="ETOFAMILY"/>
</dbReference>
<keyword evidence="10" id="KW-0175">Coiled coil</keyword>
<keyword evidence="3" id="KW-0479">Metal-binding</keyword>
<dbReference type="PANTHER" id="PTHR10379:SF14">
    <property type="entry name" value="NERVY, ISOFORM D"/>
    <property type="match status" value="1"/>
</dbReference>
<reference evidence="14" key="1">
    <citation type="submission" date="2023-03" db="EMBL/GenBank/DDBJ databases">
        <authorList>
            <person name="Steffen K."/>
            <person name="Cardenas P."/>
        </authorList>
    </citation>
    <scope>NUCLEOTIDE SEQUENCE</scope>
</reference>
<dbReference type="SUPFAM" id="SSF144232">
    <property type="entry name" value="HIT/MYND zinc finger-like"/>
    <property type="match status" value="1"/>
</dbReference>
<feature type="compositionally biased region" description="Acidic residues" evidence="11">
    <location>
        <begin position="137"/>
        <end position="146"/>
    </location>
</feature>
<name>A0AA35X062_GEOBA</name>
<keyword evidence="8" id="KW-0539">Nucleus</keyword>
<dbReference type="InterPro" id="IPR003894">
    <property type="entry name" value="TAFH_NHR1"/>
</dbReference>
<dbReference type="Gene3D" id="6.10.140.2220">
    <property type="match status" value="1"/>
</dbReference>
<dbReference type="PROSITE" id="PS01360">
    <property type="entry name" value="ZF_MYND_1"/>
    <property type="match status" value="1"/>
</dbReference>
<feature type="domain" description="TAFH" evidence="13">
    <location>
        <begin position="319"/>
        <end position="414"/>
    </location>
</feature>
<dbReference type="Proteomes" id="UP001174909">
    <property type="component" value="Unassembled WGS sequence"/>
</dbReference>
<dbReference type="PROSITE" id="PS51119">
    <property type="entry name" value="TAFH"/>
    <property type="match status" value="1"/>
</dbReference>
<dbReference type="SUPFAM" id="SSF158553">
    <property type="entry name" value="TAFH domain-like"/>
    <property type="match status" value="1"/>
</dbReference>
<dbReference type="InterPro" id="IPR037249">
    <property type="entry name" value="TAFH/NHR1_dom_sf"/>
</dbReference>
<feature type="compositionally biased region" description="Gly residues" evidence="11">
    <location>
        <begin position="105"/>
        <end position="119"/>
    </location>
</feature>
<feature type="coiled-coil region" evidence="10">
    <location>
        <begin position="662"/>
        <end position="718"/>
    </location>
</feature>
<evidence type="ECO:0000256" key="1">
    <source>
        <dbReference type="ARBA" id="ARBA00004123"/>
    </source>
</evidence>
<dbReference type="GO" id="GO:0003714">
    <property type="term" value="F:transcription corepressor activity"/>
    <property type="evidence" value="ECO:0007669"/>
    <property type="project" value="InterPro"/>
</dbReference>
<evidence type="ECO:0000256" key="7">
    <source>
        <dbReference type="ARBA" id="ARBA00023163"/>
    </source>
</evidence>
<evidence type="ECO:0000256" key="11">
    <source>
        <dbReference type="SAM" id="MobiDB-lite"/>
    </source>
</evidence>
<dbReference type="Gene3D" id="1.20.120.1110">
    <property type="entry name" value="TAFH/NHR1 domain"/>
    <property type="match status" value="1"/>
</dbReference>
<feature type="region of interest" description="Disordered" evidence="11">
    <location>
        <begin position="1"/>
        <end position="151"/>
    </location>
</feature>
<dbReference type="EMBL" id="CASHTH010002633">
    <property type="protein sequence ID" value="CAI8032907.1"/>
    <property type="molecule type" value="Genomic_DNA"/>
</dbReference>
<feature type="compositionally biased region" description="Basic and acidic residues" evidence="11">
    <location>
        <begin position="121"/>
        <end position="136"/>
    </location>
</feature>
<keyword evidence="7" id="KW-0804">Transcription</keyword>
<dbReference type="InterPro" id="IPR002893">
    <property type="entry name" value="Znf_MYND"/>
</dbReference>
<feature type="compositionally biased region" description="Polar residues" evidence="11">
    <location>
        <begin position="47"/>
        <end position="60"/>
    </location>
</feature>
<feature type="region of interest" description="Disordered" evidence="11">
    <location>
        <begin position="428"/>
        <end position="460"/>
    </location>
</feature>
<evidence type="ECO:0000259" key="12">
    <source>
        <dbReference type="PROSITE" id="PS50865"/>
    </source>
</evidence>
<feature type="compositionally biased region" description="Low complexity" evidence="11">
    <location>
        <begin position="441"/>
        <end position="460"/>
    </location>
</feature>
<evidence type="ECO:0000259" key="13">
    <source>
        <dbReference type="PROSITE" id="PS51119"/>
    </source>
</evidence>
<feature type="domain" description="MYND-type" evidence="12">
    <location>
        <begin position="741"/>
        <end position="777"/>
    </location>
</feature>
<proteinExistence type="predicted"/>
<evidence type="ECO:0000256" key="6">
    <source>
        <dbReference type="ARBA" id="ARBA00023015"/>
    </source>
</evidence>
<keyword evidence="5" id="KW-0862">Zinc</keyword>
<evidence type="ECO:0000256" key="10">
    <source>
        <dbReference type="SAM" id="Coils"/>
    </source>
</evidence>
<evidence type="ECO:0000313" key="15">
    <source>
        <dbReference type="Proteomes" id="UP001174909"/>
    </source>
</evidence>
<keyword evidence="2" id="KW-0678">Repressor</keyword>
<sequence length="843" mass="91144">MSEPLQFGNDLTPRELPLPSSRRGTAAAVTGQIQSGTDETPVEAAPNCSQQTTTNASTLSGHPPKVGVASIQVGVVSPGNQTMTSTAMTTSEEEFPRLRMASSVGGEGSEGGGDGGEVEGGGEKSEQGSSSPRREVEEAEEEEEDSVMQLRIEDSVMELEDGDDGEMQFSRSHDGRQLGVGVVSRSGEGDEDLVMETGAHSNSIGTSPPPPPSQVGVRVHRQAGVGISDGRSTRGEEPNGVKYPKPQHYRPMGFHGNANSHLMKGSVATVSPSLLRDDRGGMDERVVFGGGRVLIGEREKGGVVSSTGDNGDILPSYRVRKVAKVKQFFTTLQRFGDRQSSEVAEQVQELIAALVNGTATIEEFHQEIQTVTNHPLRQFIIPFLRENLDLFREALRDSEQALSDVLFHPPSSSSSASIAMTPQFIDEDLPVLPSSKPPLTPTLSSHTPHSSSSSSSLPLTAEPAAHASFIHHSATNATTNIHRSVHSQTHPLHPVTTMNFDPAPDTDSAQNSPIPRKRTTTDRASMQSDIHSTIITDKTLKRPRQDINHAQPSVAVNTVTMPSIRCGPVPSSGAGSYPPVLTPHQQHTSHSPHEVSLSHPPHTPTLIGGHTPSQGFHPLPSRKQLLAEDWSYIDMMLNSVVGMVEKGRNAMAILRERALNSNSDLERREQEQQKIAEATEKARRHWQEQKIHLQREAARKLKETVAQVRGEMEQKMAQAQSMAVQEALKEANAQSNSKESCWNCGRRATETCSGCNKARYCGTFCQHKDWGSHMHQCASGIAGMADDRSGSTSSAGTTRVIIQSGDAHMTSSIATEEPPDIKPRISPEQLMAIPQITVRYPMT</sequence>
<dbReference type="AlphaFoldDB" id="A0AA35X062"/>
<keyword evidence="6" id="KW-0805">Transcription regulation</keyword>
<evidence type="ECO:0000256" key="5">
    <source>
        <dbReference type="ARBA" id="ARBA00022833"/>
    </source>
</evidence>
<protein>
    <submittedName>
        <fullName evidence="14">Protein CBFA2T3</fullName>
    </submittedName>
</protein>
<dbReference type="InterPro" id="IPR013289">
    <property type="entry name" value="CBFA2T1/2/3"/>
</dbReference>
<evidence type="ECO:0000256" key="4">
    <source>
        <dbReference type="ARBA" id="ARBA00022771"/>
    </source>
</evidence>
<feature type="region of interest" description="Disordered" evidence="11">
    <location>
        <begin position="225"/>
        <end position="248"/>
    </location>
</feature>
<dbReference type="Gene3D" id="6.10.250.230">
    <property type="match status" value="1"/>
</dbReference>
<dbReference type="Pfam" id="PF07531">
    <property type="entry name" value="TAFH"/>
    <property type="match status" value="1"/>
</dbReference>
<accession>A0AA35X062</accession>
<keyword evidence="15" id="KW-1185">Reference proteome</keyword>
<keyword evidence="4 9" id="KW-0863">Zinc-finger</keyword>
<feature type="region of interest" description="Disordered" evidence="11">
    <location>
        <begin position="484"/>
        <end position="526"/>
    </location>
</feature>
<evidence type="ECO:0000313" key="14">
    <source>
        <dbReference type="EMBL" id="CAI8032907.1"/>
    </source>
</evidence>
<evidence type="ECO:0000256" key="9">
    <source>
        <dbReference type="PROSITE-ProRule" id="PRU00134"/>
    </source>
</evidence>
<dbReference type="GO" id="GO:0005634">
    <property type="term" value="C:nucleus"/>
    <property type="evidence" value="ECO:0007669"/>
    <property type="project" value="UniProtKB-SubCell"/>
</dbReference>
<dbReference type="PANTHER" id="PTHR10379">
    <property type="entry name" value="MTG8 ETO EIGHT TWENTY ONE PROTEIN"/>
    <property type="match status" value="1"/>
</dbReference>
<dbReference type="SMART" id="SM00549">
    <property type="entry name" value="TAFH"/>
    <property type="match status" value="1"/>
</dbReference>
<evidence type="ECO:0000256" key="2">
    <source>
        <dbReference type="ARBA" id="ARBA00022491"/>
    </source>
</evidence>
<dbReference type="GO" id="GO:0006351">
    <property type="term" value="P:DNA-templated transcription"/>
    <property type="evidence" value="ECO:0007669"/>
    <property type="project" value="InterPro"/>
</dbReference>